<protein>
    <recommendedName>
        <fullName evidence="5">YDG domain-containing protein</fullName>
    </recommendedName>
</protein>
<evidence type="ECO:0000256" key="3">
    <source>
        <dbReference type="PROSITE-ProRule" id="PRU00358"/>
    </source>
</evidence>
<dbReference type="PANTHER" id="PTHR45660">
    <property type="entry name" value="HISTONE-LYSINE N-METHYLTRANSFERASE SETMAR"/>
    <property type="match status" value="1"/>
</dbReference>
<evidence type="ECO:0000256" key="2">
    <source>
        <dbReference type="ARBA" id="ARBA00023242"/>
    </source>
</evidence>
<gene>
    <name evidence="6" type="ORF">HPP92_013956</name>
</gene>
<feature type="region of interest" description="Disordered" evidence="4">
    <location>
        <begin position="350"/>
        <end position="371"/>
    </location>
</feature>
<evidence type="ECO:0000256" key="4">
    <source>
        <dbReference type="SAM" id="MobiDB-lite"/>
    </source>
</evidence>
<evidence type="ECO:0000259" key="5">
    <source>
        <dbReference type="PROSITE" id="PS51015"/>
    </source>
</evidence>
<accession>A0A835QQ08</accession>
<proteinExistence type="predicted"/>
<dbReference type="EMBL" id="JADCNM010000007">
    <property type="protein sequence ID" value="KAG0474270.1"/>
    <property type="molecule type" value="Genomic_DNA"/>
</dbReference>
<name>A0A835QQ08_VANPL</name>
<dbReference type="OrthoDB" id="5792673at2759"/>
<dbReference type="Pfam" id="PF09747">
    <property type="entry name" value="CCD97-like_C"/>
    <property type="match status" value="1"/>
</dbReference>
<reference evidence="6 7" key="1">
    <citation type="journal article" date="2020" name="Nat. Food">
        <title>A phased Vanilla planifolia genome enables genetic improvement of flavour and production.</title>
        <authorList>
            <person name="Hasing T."/>
            <person name="Tang H."/>
            <person name="Brym M."/>
            <person name="Khazi F."/>
            <person name="Huang T."/>
            <person name="Chambers A.H."/>
        </authorList>
    </citation>
    <scope>NUCLEOTIDE SEQUENCE [LARGE SCALE GENOMIC DNA]</scope>
    <source>
        <tissue evidence="6">Leaf</tissue>
    </source>
</reference>
<dbReference type="InterPro" id="IPR003105">
    <property type="entry name" value="SRA_YDG"/>
</dbReference>
<evidence type="ECO:0000256" key="1">
    <source>
        <dbReference type="ARBA" id="ARBA00004286"/>
    </source>
</evidence>
<organism evidence="6 7">
    <name type="scientific">Vanilla planifolia</name>
    <name type="common">Vanilla</name>
    <dbReference type="NCBI Taxonomy" id="51239"/>
    <lineage>
        <taxon>Eukaryota</taxon>
        <taxon>Viridiplantae</taxon>
        <taxon>Streptophyta</taxon>
        <taxon>Embryophyta</taxon>
        <taxon>Tracheophyta</taxon>
        <taxon>Spermatophyta</taxon>
        <taxon>Magnoliopsida</taxon>
        <taxon>Liliopsida</taxon>
        <taxon>Asparagales</taxon>
        <taxon>Orchidaceae</taxon>
        <taxon>Vanilloideae</taxon>
        <taxon>Vanilleae</taxon>
        <taxon>Vanilla</taxon>
    </lineage>
</organism>
<evidence type="ECO:0000313" key="7">
    <source>
        <dbReference type="Proteomes" id="UP000639772"/>
    </source>
</evidence>
<dbReference type="SUPFAM" id="SSF88697">
    <property type="entry name" value="PUA domain-like"/>
    <property type="match status" value="1"/>
</dbReference>
<dbReference type="GO" id="GO:0005634">
    <property type="term" value="C:nucleus"/>
    <property type="evidence" value="ECO:0007669"/>
    <property type="project" value="UniProtKB-SubCell"/>
</dbReference>
<evidence type="ECO:0000313" key="6">
    <source>
        <dbReference type="EMBL" id="KAG0474270.1"/>
    </source>
</evidence>
<dbReference type="AlphaFoldDB" id="A0A835QQ08"/>
<dbReference type="PANTHER" id="PTHR45660:SF83">
    <property type="entry name" value="HISTONE-LYSINE N-METHYLTRANSFERASE, H3 LYSINE-9 SPECIFIC SUVH5-LIKE ISOFORM X1"/>
    <property type="match status" value="1"/>
</dbReference>
<dbReference type="GO" id="GO:0003690">
    <property type="term" value="F:double-stranded DNA binding"/>
    <property type="evidence" value="ECO:0007669"/>
    <property type="project" value="TreeGrafter"/>
</dbReference>
<dbReference type="Pfam" id="PF02182">
    <property type="entry name" value="SAD_SRA"/>
    <property type="match status" value="1"/>
</dbReference>
<feature type="region of interest" description="Disordered" evidence="4">
    <location>
        <begin position="13"/>
        <end position="80"/>
    </location>
</feature>
<dbReference type="GO" id="GO:0005694">
    <property type="term" value="C:chromosome"/>
    <property type="evidence" value="ECO:0007669"/>
    <property type="project" value="UniProtKB-SubCell"/>
</dbReference>
<dbReference type="PROSITE" id="PS51015">
    <property type="entry name" value="YDG"/>
    <property type="match status" value="1"/>
</dbReference>
<comment type="subcellular location">
    <subcellularLocation>
        <location evidence="1">Chromosome</location>
    </subcellularLocation>
    <subcellularLocation>
        <location evidence="3">Nucleus</location>
    </subcellularLocation>
</comment>
<dbReference type="InterPro" id="IPR051357">
    <property type="entry name" value="H3K9_HMTase_SUVAR3-9"/>
</dbReference>
<feature type="compositionally biased region" description="Basic and acidic residues" evidence="4">
    <location>
        <begin position="42"/>
        <end position="57"/>
    </location>
</feature>
<dbReference type="GO" id="GO:0042054">
    <property type="term" value="F:histone methyltransferase activity"/>
    <property type="evidence" value="ECO:0007669"/>
    <property type="project" value="TreeGrafter"/>
</dbReference>
<dbReference type="Gene3D" id="2.30.280.10">
    <property type="entry name" value="SRA-YDG"/>
    <property type="match status" value="1"/>
</dbReference>
<dbReference type="SMART" id="SM00466">
    <property type="entry name" value="SRA"/>
    <property type="match status" value="1"/>
</dbReference>
<keyword evidence="2 3" id="KW-0539">Nucleus</keyword>
<dbReference type="InterPro" id="IPR040233">
    <property type="entry name" value="CCD97-like_C"/>
</dbReference>
<dbReference type="Proteomes" id="UP000639772">
    <property type="component" value="Chromosome 7"/>
</dbReference>
<dbReference type="InterPro" id="IPR036987">
    <property type="entry name" value="SRA-YDG_sf"/>
</dbReference>
<feature type="compositionally biased region" description="Polar residues" evidence="4">
    <location>
        <begin position="290"/>
        <end position="302"/>
    </location>
</feature>
<comment type="caution">
    <text evidence="6">The sequence shown here is derived from an EMBL/GenBank/DDBJ whole genome shotgun (WGS) entry which is preliminary data.</text>
</comment>
<feature type="region of interest" description="Disordered" evidence="4">
    <location>
        <begin position="282"/>
        <end position="302"/>
    </location>
</feature>
<dbReference type="InterPro" id="IPR015947">
    <property type="entry name" value="PUA-like_sf"/>
</dbReference>
<feature type="domain" description="YDG" evidence="5">
    <location>
        <begin position="431"/>
        <end position="529"/>
    </location>
</feature>
<sequence>MRRCDEAMIVEKIRGEQERLGVPRSEWVGGRAQEEEEEELADEKSEVHEDEHGRMEENGSSISPKGSEDESEDGQIAHGTGEPHKLVLSVEEIQDQLDQFTCVMQQKFLSDCFFSPLIGSSEMNGSRRRRRDLGSVETMSNTSIRMFECKTSLASTFKAAKGRKRPCAAVNGKSATVQDYELQSLAHSASKVTSLDLSVVKLGCVESCNGTKVGYCLRKTRARLASADEALVMSPKDNEAEILNGTGKVHSCLEAINIDVPYEKLPESNAYHELMVSARNPMADEPFPSAESSNRQRSSQMRASALFDSISKHPKDAMPNVDGDNTQLGRLKLKVSPIRKNRNRKELAVFETESTSENKESTNGDGSDIEDSSRKRVKWIRHMFQSIYDRLSCEVKLTRKNDSRRIRVDLMTLKHLKENNLELHFGSIPLGQVPGVEIGDEFHLRAELFMLGLHRQLQGGIDYFKHDGRLLARSIISSGSSRYSDKIGNSQVLIYSGSGTPEKDQKLEYGNLALKNSIDAQNPIVLFGF</sequence>